<gene>
    <name evidence="2" type="ORF">P253_01169</name>
</gene>
<comment type="caution">
    <text evidence="2">The sequence shown here is derived from an EMBL/GenBank/DDBJ whole genome shotgun (WGS) entry which is preliminary data.</text>
</comment>
<evidence type="ECO:0000313" key="3">
    <source>
        <dbReference type="Proteomes" id="UP000018415"/>
    </source>
</evidence>
<feature type="transmembrane region" description="Helical" evidence="1">
    <location>
        <begin position="12"/>
        <end position="34"/>
    </location>
</feature>
<dbReference type="OrthoDB" id="8547299at2"/>
<name>V2VLJ4_9GAMM</name>
<proteinExistence type="predicted"/>
<keyword evidence="1" id="KW-0472">Membrane</keyword>
<evidence type="ECO:0000313" key="2">
    <source>
        <dbReference type="EMBL" id="ESK48524.1"/>
    </source>
</evidence>
<sequence>MKNFNAQQGFTLLEALIAMFLTAGAILGLGILHIKSVQQSQLAMQRTIANIQANDFIDSMWANRCSLSSKIETDWTERWDFEQDGMAETDQIALNQLLQDWKGEITPDPAANQRQYTIEISWVNDKAAAGTAVTQQSFTYNFTLPACAT</sequence>
<accession>V2VLJ4</accession>
<dbReference type="eggNOG" id="COG4967">
    <property type="taxonomic scope" value="Bacteria"/>
</dbReference>
<evidence type="ECO:0008006" key="4">
    <source>
        <dbReference type="Google" id="ProtNLM"/>
    </source>
</evidence>
<dbReference type="Pfam" id="PF07963">
    <property type="entry name" value="N_methyl"/>
    <property type="match status" value="1"/>
</dbReference>
<evidence type="ECO:0000256" key="1">
    <source>
        <dbReference type="SAM" id="Phobius"/>
    </source>
</evidence>
<dbReference type="AlphaFoldDB" id="V2VLJ4"/>
<dbReference type="EMBL" id="AYET01000002">
    <property type="protein sequence ID" value="ESK48524.1"/>
    <property type="molecule type" value="Genomic_DNA"/>
</dbReference>
<keyword evidence="1" id="KW-0812">Transmembrane</keyword>
<dbReference type="InterPro" id="IPR012902">
    <property type="entry name" value="N_methyl_site"/>
</dbReference>
<keyword evidence="1" id="KW-1133">Transmembrane helix</keyword>
<reference evidence="2 3" key="1">
    <citation type="submission" date="2013-10" db="EMBL/GenBank/DDBJ databases">
        <title>The Genome Sequence of Acinetobacter indicus CIP 110367.</title>
        <authorList>
            <consortium name="The Broad Institute Genomics Platform"/>
            <consortium name="The Broad Institute Genome Sequencing Center for Infectious Disease"/>
            <person name="Cerqueira G."/>
            <person name="Feldgarden M."/>
            <person name="Courvalin P."/>
            <person name="Grillot-Courvalin C."/>
            <person name="Clermont D."/>
            <person name="Rocha E."/>
            <person name="Yoon E.-J."/>
            <person name="Nemec A."/>
            <person name="Young S.K."/>
            <person name="Zeng Q."/>
            <person name="Gargeya S."/>
            <person name="Fitzgerald M."/>
            <person name="Abouelleil A."/>
            <person name="Alvarado L."/>
            <person name="Berlin A.M."/>
            <person name="Chapman S.B."/>
            <person name="Gainer-Dewar J."/>
            <person name="Goldberg J."/>
            <person name="Gnerre S."/>
            <person name="Griggs A."/>
            <person name="Gujja S."/>
            <person name="Hansen M."/>
            <person name="Howarth C."/>
            <person name="Imamovic A."/>
            <person name="Ireland A."/>
            <person name="Larimer J."/>
            <person name="McCowan C."/>
            <person name="Murphy C."/>
            <person name="Pearson M."/>
            <person name="Poon T.W."/>
            <person name="Priest M."/>
            <person name="Roberts A."/>
            <person name="Saif S."/>
            <person name="Shea T."/>
            <person name="Sykes S."/>
            <person name="Wortman J."/>
            <person name="Nusbaum C."/>
            <person name="Birren B."/>
        </authorList>
    </citation>
    <scope>NUCLEOTIDE SEQUENCE [LARGE SCALE GENOMIC DNA]</scope>
    <source>
        <strain evidence="2 3">CIP 110367</strain>
    </source>
</reference>
<dbReference type="RefSeq" id="WP_016659139.1">
    <property type="nucleotide sequence ID" value="NZ_BBSF01000012.1"/>
</dbReference>
<dbReference type="Proteomes" id="UP000018415">
    <property type="component" value="Unassembled WGS sequence"/>
</dbReference>
<protein>
    <recommendedName>
        <fullName evidence="4">Type IV pilus modification protein PilV</fullName>
    </recommendedName>
</protein>
<organism evidence="2 3">
    <name type="scientific">Acinetobacter indicus CIP 110367</name>
    <dbReference type="NCBI Taxonomy" id="1341679"/>
    <lineage>
        <taxon>Bacteria</taxon>
        <taxon>Pseudomonadati</taxon>
        <taxon>Pseudomonadota</taxon>
        <taxon>Gammaproteobacteria</taxon>
        <taxon>Moraxellales</taxon>
        <taxon>Moraxellaceae</taxon>
        <taxon>Acinetobacter</taxon>
    </lineage>
</organism>
<dbReference type="HOGENOM" id="CLU_1599181_0_0_6"/>
<keyword evidence="3" id="KW-1185">Reference proteome</keyword>
<dbReference type="PATRIC" id="fig|1341679.3.peg.1155"/>